<dbReference type="InterPro" id="IPR013766">
    <property type="entry name" value="Thioredoxin_domain"/>
</dbReference>
<dbReference type="CDD" id="cd02951">
    <property type="entry name" value="SoxW"/>
    <property type="match status" value="1"/>
</dbReference>
<dbReference type="PANTHER" id="PTHR15337:SF11">
    <property type="entry name" value="THIOREDOXIN DOMAIN-CONTAINING PROTEIN"/>
    <property type="match status" value="1"/>
</dbReference>
<dbReference type="Gene3D" id="3.40.30.10">
    <property type="entry name" value="Glutaredoxin"/>
    <property type="match status" value="2"/>
</dbReference>
<evidence type="ECO:0000313" key="4">
    <source>
        <dbReference type="EMBL" id="HEC06392.1"/>
    </source>
</evidence>
<feature type="domain" description="Thioredoxin" evidence="3">
    <location>
        <begin position="13"/>
        <end position="163"/>
    </location>
</feature>
<dbReference type="PANTHER" id="PTHR15337">
    <property type="entry name" value="ANTERIOR GRADIENT PROTEIN-RELATED"/>
    <property type="match status" value="1"/>
</dbReference>
<organism evidence="4">
    <name type="scientific">Thiolapillus brandeum</name>
    <dbReference type="NCBI Taxonomy" id="1076588"/>
    <lineage>
        <taxon>Bacteria</taxon>
        <taxon>Pseudomonadati</taxon>
        <taxon>Pseudomonadota</taxon>
        <taxon>Gammaproteobacteria</taxon>
        <taxon>Chromatiales</taxon>
        <taxon>Sedimenticolaceae</taxon>
        <taxon>Thiolapillus</taxon>
    </lineage>
</organism>
<evidence type="ECO:0000256" key="1">
    <source>
        <dbReference type="ARBA" id="ARBA00022729"/>
    </source>
</evidence>
<dbReference type="Pfam" id="PF13098">
    <property type="entry name" value="Thioredoxin_2"/>
    <property type="match status" value="2"/>
</dbReference>
<reference evidence="4" key="1">
    <citation type="journal article" date="2020" name="mSystems">
        <title>Genome- and Community-Level Interaction Insights into Carbon Utilization and Element Cycling Functions of Hydrothermarchaeota in Hydrothermal Sediment.</title>
        <authorList>
            <person name="Zhou Z."/>
            <person name="Liu Y."/>
            <person name="Xu W."/>
            <person name="Pan J."/>
            <person name="Luo Z.H."/>
            <person name="Li M."/>
        </authorList>
    </citation>
    <scope>NUCLEOTIDE SEQUENCE [LARGE SCALE GENOMIC DNA]</scope>
    <source>
        <strain evidence="4">HyVt-458</strain>
    </source>
</reference>
<proteinExistence type="predicted"/>
<dbReference type="EMBL" id="DRLF01000216">
    <property type="protein sequence ID" value="HEC06392.1"/>
    <property type="molecule type" value="Genomic_DNA"/>
</dbReference>
<keyword evidence="1 2" id="KW-0732">Signal</keyword>
<comment type="caution">
    <text evidence="4">The sequence shown here is derived from an EMBL/GenBank/DDBJ whole genome shotgun (WGS) entry which is preliminary data.</text>
</comment>
<sequence>MRISMAVILLLFSQLLAAATEGELSTGLVNPGYHEKPAWFKESFLDLREDVKEAAAGNKRVMLYFYQDGCPYCARLLKDNFGNPQIAEKTRSHFDVIAINLWGDREVTDLQGKVTTEKRFAESLKVQYTPTLLFLDEQGKVVARLNGYYEPDKFSIVLDYVAGKHESEMKLSAYYRQRLAGKARGRLNSEPFFLPHPLKLADNRRQSWRPLLVLFEQPDCKPCDQLHGDSFRRESLLLALSAFDIAQVDMNSREKLQTPDGHLLPAQDWAEALGLQYAPSMVYFDAEGREVFRSEAWLKTFHLHAVLDYVATGAYLHQTNFQRFVQHRADILREKGFEVDLMR</sequence>
<name>A0A831WAD5_9GAMM</name>
<dbReference type="InterPro" id="IPR041737">
    <property type="entry name" value="SoxW"/>
</dbReference>
<evidence type="ECO:0000256" key="2">
    <source>
        <dbReference type="SAM" id="SignalP"/>
    </source>
</evidence>
<evidence type="ECO:0000259" key="3">
    <source>
        <dbReference type="PROSITE" id="PS51352"/>
    </source>
</evidence>
<feature type="chain" id="PRO_5032778008" evidence="2">
    <location>
        <begin position="19"/>
        <end position="343"/>
    </location>
</feature>
<dbReference type="Proteomes" id="UP000886339">
    <property type="component" value="Unassembled WGS sequence"/>
</dbReference>
<feature type="signal peptide" evidence="2">
    <location>
        <begin position="1"/>
        <end position="18"/>
    </location>
</feature>
<dbReference type="InterPro" id="IPR036249">
    <property type="entry name" value="Thioredoxin-like_sf"/>
</dbReference>
<gene>
    <name evidence="4" type="ORF">ENJ12_06055</name>
</gene>
<dbReference type="AlphaFoldDB" id="A0A831WAD5"/>
<dbReference type="InterPro" id="IPR051099">
    <property type="entry name" value="AGR/TXD"/>
</dbReference>
<protein>
    <submittedName>
        <fullName evidence="4">Thioredoxin</fullName>
    </submittedName>
</protein>
<accession>A0A831WAD5</accession>
<dbReference type="SUPFAM" id="SSF52833">
    <property type="entry name" value="Thioredoxin-like"/>
    <property type="match status" value="2"/>
</dbReference>
<dbReference type="PROSITE" id="PS51352">
    <property type="entry name" value="THIOREDOXIN_2"/>
    <property type="match status" value="1"/>
</dbReference>
<dbReference type="InterPro" id="IPR012336">
    <property type="entry name" value="Thioredoxin-like_fold"/>
</dbReference>